<dbReference type="RefSeq" id="WP_349220829.1">
    <property type="nucleotide sequence ID" value="NZ_JBBMFD010000032.1"/>
</dbReference>
<dbReference type="InterPro" id="IPR019612">
    <property type="entry name" value="Minor_capsid_put"/>
</dbReference>
<comment type="caution">
    <text evidence="1">The sequence shown here is derived from an EMBL/GenBank/DDBJ whole genome shotgun (WGS) entry which is preliminary data.</text>
</comment>
<dbReference type="Proteomes" id="UP001489509">
    <property type="component" value="Unassembled WGS sequence"/>
</dbReference>
<organism evidence="1 2">
    <name type="scientific">Solibaculum intestinale</name>
    <dbReference type="NCBI Taxonomy" id="3133165"/>
    <lineage>
        <taxon>Bacteria</taxon>
        <taxon>Bacillati</taxon>
        <taxon>Bacillota</taxon>
        <taxon>Clostridia</taxon>
        <taxon>Eubacteriales</taxon>
        <taxon>Oscillospiraceae</taxon>
        <taxon>Solibaculum</taxon>
    </lineage>
</organism>
<reference evidence="1 2" key="1">
    <citation type="submission" date="2024-03" db="EMBL/GenBank/DDBJ databases">
        <title>Human intestinal bacterial collection.</title>
        <authorList>
            <person name="Pauvert C."/>
            <person name="Hitch T.C.A."/>
            <person name="Clavel T."/>
        </authorList>
    </citation>
    <scope>NUCLEOTIDE SEQUENCE [LARGE SCALE GENOMIC DNA]</scope>
    <source>
        <strain evidence="1 2">CLA-JM-H44</strain>
    </source>
</reference>
<gene>
    <name evidence="1" type="ORF">WMO26_12390</name>
</gene>
<proteinExistence type="predicted"/>
<accession>A0ABV1E2V3</accession>
<protein>
    <submittedName>
        <fullName evidence="1">Minor capsid protein</fullName>
    </submittedName>
</protein>
<sequence length="110" mass="12599">MIPIPSALLIHQAKLLPPAGEDVWQAKKYGKPVSLCAVRVEPVRQWTMENQNRRVSHTATLFYDCRNSRPENVEFQAGAKIVFEGREYTIETVEPLYDGRRLHHIEVGLS</sequence>
<dbReference type="Pfam" id="PF10665">
    <property type="entry name" value="Minor_capsid_1"/>
    <property type="match status" value="1"/>
</dbReference>
<keyword evidence="2" id="KW-1185">Reference proteome</keyword>
<name>A0ABV1E2V3_9FIRM</name>
<evidence type="ECO:0000313" key="1">
    <source>
        <dbReference type="EMBL" id="MEQ2441627.1"/>
    </source>
</evidence>
<evidence type="ECO:0000313" key="2">
    <source>
        <dbReference type="Proteomes" id="UP001489509"/>
    </source>
</evidence>
<dbReference type="EMBL" id="JBBMFD010000032">
    <property type="protein sequence ID" value="MEQ2441627.1"/>
    <property type="molecule type" value="Genomic_DNA"/>
</dbReference>